<evidence type="ECO:0008006" key="12">
    <source>
        <dbReference type="Google" id="ProtNLM"/>
    </source>
</evidence>
<dbReference type="Pfam" id="PF01478">
    <property type="entry name" value="Peptidase_A24"/>
    <property type="match status" value="1"/>
</dbReference>
<comment type="caution">
    <text evidence="10">The sequence shown here is derived from an EMBL/GenBank/DDBJ whole genome shotgun (WGS) entry which is preliminary data.</text>
</comment>
<name>A0A1F6MQX1_9BACT</name>
<keyword evidence="4 7" id="KW-0812">Transmembrane</keyword>
<feature type="transmembrane region" description="Helical" evidence="7">
    <location>
        <begin position="6"/>
        <end position="25"/>
    </location>
</feature>
<dbReference type="Gene3D" id="1.20.120.1220">
    <property type="match status" value="1"/>
</dbReference>
<keyword evidence="5 7" id="KW-1133">Transmembrane helix</keyword>
<keyword evidence="3" id="KW-1003">Cell membrane</keyword>
<feature type="transmembrane region" description="Helical" evidence="7">
    <location>
        <begin position="74"/>
        <end position="93"/>
    </location>
</feature>
<sequence>MSIFYYSGIFLTGLAFGSFLNAWVFRTHENIKISTGRSICIFCHRQLMWYENIPLFSFIFLKGKCRTCRKQISWQYPLVELGLAIVFFLTAWWEGVEPFVLTAPLLRDWILVFNLAFIFLYDLRYGEILDGPTIPTAILLFFFSLPLGWQTWQSMLIGIGVGAGLFLFQYLISSGKWIGGGDIRLGLLMGVILGWPNILVALLLAYIFGGLISMLLVWGKKTNLQSETPFGTYLTAATFVAMFFGERIINWYLGMLR</sequence>
<evidence type="ECO:0000256" key="3">
    <source>
        <dbReference type="ARBA" id="ARBA00022475"/>
    </source>
</evidence>
<protein>
    <recommendedName>
        <fullName evidence="12">Prepilin leader peptidase/N-methyltransferase</fullName>
    </recommendedName>
</protein>
<keyword evidence="6 7" id="KW-0472">Membrane</keyword>
<organism evidence="10 11">
    <name type="scientific">Candidatus Magasanikbacteria bacterium RIFCSPLOWO2_12_FULL_43_12</name>
    <dbReference type="NCBI Taxonomy" id="1798692"/>
    <lineage>
        <taxon>Bacteria</taxon>
        <taxon>Candidatus Magasanikiibacteriota</taxon>
    </lineage>
</organism>
<feature type="transmembrane region" description="Helical" evidence="7">
    <location>
        <begin position="99"/>
        <end position="121"/>
    </location>
</feature>
<evidence type="ECO:0000256" key="6">
    <source>
        <dbReference type="ARBA" id="ARBA00023136"/>
    </source>
</evidence>
<comment type="similarity">
    <text evidence="2">Belongs to the peptidase A24 family.</text>
</comment>
<dbReference type="InterPro" id="IPR000045">
    <property type="entry name" value="Prepilin_IV_endopep_pep"/>
</dbReference>
<dbReference type="PANTHER" id="PTHR30487">
    <property type="entry name" value="TYPE 4 PREPILIN-LIKE PROTEINS LEADER PEPTIDE-PROCESSING ENZYME"/>
    <property type="match status" value="1"/>
</dbReference>
<feature type="domain" description="Prepilin peptidase A24 N-terminal" evidence="9">
    <location>
        <begin position="11"/>
        <end position="92"/>
    </location>
</feature>
<reference evidence="10 11" key="1">
    <citation type="journal article" date="2016" name="Nat. Commun.">
        <title>Thousands of microbial genomes shed light on interconnected biogeochemical processes in an aquifer system.</title>
        <authorList>
            <person name="Anantharaman K."/>
            <person name="Brown C.T."/>
            <person name="Hug L.A."/>
            <person name="Sharon I."/>
            <person name="Castelle C.J."/>
            <person name="Probst A.J."/>
            <person name="Thomas B.C."/>
            <person name="Singh A."/>
            <person name="Wilkins M.J."/>
            <person name="Karaoz U."/>
            <person name="Brodie E.L."/>
            <person name="Williams K.H."/>
            <person name="Hubbard S.S."/>
            <person name="Banfield J.F."/>
        </authorList>
    </citation>
    <scope>NUCLEOTIDE SEQUENCE [LARGE SCALE GENOMIC DNA]</scope>
</reference>
<evidence type="ECO:0000256" key="4">
    <source>
        <dbReference type="ARBA" id="ARBA00022692"/>
    </source>
</evidence>
<dbReference type="GO" id="GO:0004190">
    <property type="term" value="F:aspartic-type endopeptidase activity"/>
    <property type="evidence" value="ECO:0007669"/>
    <property type="project" value="InterPro"/>
</dbReference>
<feature type="transmembrane region" description="Helical" evidence="7">
    <location>
        <begin position="230"/>
        <end position="253"/>
    </location>
</feature>
<feature type="transmembrane region" description="Helical" evidence="7">
    <location>
        <begin position="128"/>
        <end position="149"/>
    </location>
</feature>
<evidence type="ECO:0000313" key="11">
    <source>
        <dbReference type="Proteomes" id="UP000178347"/>
    </source>
</evidence>
<evidence type="ECO:0000256" key="7">
    <source>
        <dbReference type="SAM" id="Phobius"/>
    </source>
</evidence>
<dbReference type="AlphaFoldDB" id="A0A1F6MQX1"/>
<dbReference type="GO" id="GO:0006465">
    <property type="term" value="P:signal peptide processing"/>
    <property type="evidence" value="ECO:0007669"/>
    <property type="project" value="TreeGrafter"/>
</dbReference>
<feature type="domain" description="Prepilin type IV endopeptidase peptidase" evidence="8">
    <location>
        <begin position="109"/>
        <end position="213"/>
    </location>
</feature>
<feature type="transmembrane region" description="Helical" evidence="7">
    <location>
        <begin position="155"/>
        <end position="173"/>
    </location>
</feature>
<dbReference type="PANTHER" id="PTHR30487:SF0">
    <property type="entry name" value="PREPILIN LEADER PEPTIDASE_N-METHYLTRANSFERASE-RELATED"/>
    <property type="match status" value="1"/>
</dbReference>
<evidence type="ECO:0000313" key="10">
    <source>
        <dbReference type="EMBL" id="OGH74022.1"/>
    </source>
</evidence>
<evidence type="ECO:0000259" key="9">
    <source>
        <dbReference type="Pfam" id="PF06750"/>
    </source>
</evidence>
<feature type="transmembrane region" description="Helical" evidence="7">
    <location>
        <begin position="185"/>
        <end position="218"/>
    </location>
</feature>
<comment type="subcellular location">
    <subcellularLocation>
        <location evidence="1">Cell membrane</location>
        <topology evidence="1">Multi-pass membrane protein</topology>
    </subcellularLocation>
</comment>
<dbReference type="InterPro" id="IPR050882">
    <property type="entry name" value="Prepilin_peptidase/N-MTase"/>
</dbReference>
<evidence type="ECO:0000259" key="8">
    <source>
        <dbReference type="Pfam" id="PF01478"/>
    </source>
</evidence>
<dbReference type="STRING" id="1798692.A3G00_01870"/>
<dbReference type="GO" id="GO:0005886">
    <property type="term" value="C:plasma membrane"/>
    <property type="evidence" value="ECO:0007669"/>
    <property type="project" value="UniProtKB-SubCell"/>
</dbReference>
<evidence type="ECO:0000256" key="5">
    <source>
        <dbReference type="ARBA" id="ARBA00022989"/>
    </source>
</evidence>
<dbReference type="Pfam" id="PF06750">
    <property type="entry name" value="A24_N_bact"/>
    <property type="match status" value="1"/>
</dbReference>
<gene>
    <name evidence="10" type="ORF">A3G00_01870</name>
</gene>
<evidence type="ECO:0000256" key="1">
    <source>
        <dbReference type="ARBA" id="ARBA00004651"/>
    </source>
</evidence>
<dbReference type="Proteomes" id="UP000178347">
    <property type="component" value="Unassembled WGS sequence"/>
</dbReference>
<accession>A0A1F6MQX1</accession>
<proteinExistence type="inferred from homology"/>
<evidence type="ECO:0000256" key="2">
    <source>
        <dbReference type="ARBA" id="ARBA00005801"/>
    </source>
</evidence>
<dbReference type="EMBL" id="MFQN01000031">
    <property type="protein sequence ID" value="OGH74022.1"/>
    <property type="molecule type" value="Genomic_DNA"/>
</dbReference>
<dbReference type="InterPro" id="IPR010627">
    <property type="entry name" value="Prepilin_pept_A24_N"/>
</dbReference>